<evidence type="ECO:0000313" key="2">
    <source>
        <dbReference type="Proteomes" id="UP001497444"/>
    </source>
</evidence>
<keyword evidence="2" id="KW-1185">Reference proteome</keyword>
<dbReference type="InterPro" id="IPR029063">
    <property type="entry name" value="SAM-dependent_MTases_sf"/>
</dbReference>
<dbReference type="Proteomes" id="UP001497444">
    <property type="component" value="Chromosome 3"/>
</dbReference>
<dbReference type="PANTHER" id="PTHR43832">
    <property type="match status" value="1"/>
</dbReference>
<sequence>MDFLMSSSYDAVLRLGIQALEANVLPDFVLRRATRALLKRRLNSLNKSTGEEQLQALMSFVQSLKEMPIAVNTQSANSQHYEVPTEFYQLVLGKRLKYSSSYFPNTSSSLDEAEEAMMALYSERSQLQDGQEVLDLGCGWGSLSIYLAEHYPNSKITSVSNSETQRAFITEECGKRGLSNVTVITCDINTFNIDKTFDRILSIEMFEHMKNYQKLLRNISSWLKPDGLLFIHIFAHRSAPYHFEDEGEEDWMSRTFFTGGTMASASLLLYFQDDVSILNQWYVNGKHYAQTSEEWLKKLDRELRTIRPIFAKAYGEADVNKWIANWRTFFIAVAELFGYNNGEEWGVSHYLFKKK</sequence>
<dbReference type="Gene3D" id="3.40.50.150">
    <property type="entry name" value="Vaccinia Virus protein VP39"/>
    <property type="match status" value="1"/>
</dbReference>
<reference evidence="1" key="1">
    <citation type="submission" date="2024-02" db="EMBL/GenBank/DDBJ databases">
        <authorList>
            <consortium name="ELIXIR-Norway"/>
            <consortium name="Elixir Norway"/>
        </authorList>
    </citation>
    <scope>NUCLEOTIDE SEQUENCE</scope>
</reference>
<dbReference type="SUPFAM" id="SSF53335">
    <property type="entry name" value="S-adenosyl-L-methionine-dependent methyltransferases"/>
    <property type="match status" value="1"/>
</dbReference>
<name>A0ABP0WZ29_9BRYO</name>
<proteinExistence type="predicted"/>
<dbReference type="CDD" id="cd02440">
    <property type="entry name" value="AdoMet_MTases"/>
    <property type="match status" value="1"/>
</dbReference>
<organism evidence="1 2">
    <name type="scientific">Sphagnum jensenii</name>
    <dbReference type="NCBI Taxonomy" id="128206"/>
    <lineage>
        <taxon>Eukaryota</taxon>
        <taxon>Viridiplantae</taxon>
        <taxon>Streptophyta</taxon>
        <taxon>Embryophyta</taxon>
        <taxon>Bryophyta</taxon>
        <taxon>Sphagnophytina</taxon>
        <taxon>Sphagnopsida</taxon>
        <taxon>Sphagnales</taxon>
        <taxon>Sphagnaceae</taxon>
        <taxon>Sphagnum</taxon>
    </lineage>
</organism>
<dbReference type="Pfam" id="PF02353">
    <property type="entry name" value="CMAS"/>
    <property type="match status" value="1"/>
</dbReference>
<protein>
    <submittedName>
        <fullName evidence="1">Uncharacterized protein</fullName>
    </submittedName>
</protein>
<evidence type="ECO:0000313" key="1">
    <source>
        <dbReference type="EMBL" id="CAK9271016.1"/>
    </source>
</evidence>
<dbReference type="PANTHER" id="PTHR43832:SF1">
    <property type="entry name" value="S-ADENOSYL-L-METHIONINE-DEPENDENT METHYLTRANSFERASES SUPERFAMILY PROTEIN"/>
    <property type="match status" value="1"/>
</dbReference>
<dbReference type="EMBL" id="OZ020098">
    <property type="protein sequence ID" value="CAK9271016.1"/>
    <property type="molecule type" value="Genomic_DNA"/>
</dbReference>
<gene>
    <name evidence="1" type="ORF">CSSPJE1EN1_LOCUS16494</name>
</gene>
<accession>A0ABP0WZ29</accession>